<evidence type="ECO:0000256" key="2">
    <source>
        <dbReference type="ARBA" id="ARBA00005194"/>
    </source>
</evidence>
<proteinExistence type="predicted"/>
<keyword evidence="7 9" id="KW-0275">Fatty acid biosynthesis</keyword>
<name>A0A9D9HGT9_9SPIR</name>
<sequence>MNESFILSLIDKLNGSSIVSLEWHQAGESLVLKKKEACGPAAHPPVPHPAPVAPAERGGPAPAPVMEKPAPAPAPDKTPDNTEPAASSADLVPVKSPIVGTFYRAPSPDAPVYVEEGKSVKKGDPLCILEAMKMMNTLESEFDCTVEKILVQNGDLVEFDQPLFLVRKN</sequence>
<dbReference type="InterPro" id="IPR011053">
    <property type="entry name" value="Single_hybrid_motif"/>
</dbReference>
<dbReference type="NCBIfam" id="TIGR00531">
    <property type="entry name" value="BCCP"/>
    <property type="match status" value="1"/>
</dbReference>
<comment type="function">
    <text evidence="1 9">This protein is a component of the acetyl coenzyme A carboxylase complex; first, biotin carboxylase catalyzes the carboxylation of the carrier protein and then the transcarboxylase transfers the carboxyl group to form malonyl-CoA.</text>
</comment>
<organism evidence="12 13">
    <name type="scientific">Candidatus Avitreponema avistercoris</name>
    <dbReference type="NCBI Taxonomy" id="2840705"/>
    <lineage>
        <taxon>Bacteria</taxon>
        <taxon>Pseudomonadati</taxon>
        <taxon>Spirochaetota</taxon>
        <taxon>Spirochaetia</taxon>
        <taxon>Spirochaetales</taxon>
        <taxon>Candidatus Avitreponema</taxon>
    </lineage>
</organism>
<evidence type="ECO:0000259" key="11">
    <source>
        <dbReference type="PROSITE" id="PS50968"/>
    </source>
</evidence>
<evidence type="ECO:0000256" key="3">
    <source>
        <dbReference type="ARBA" id="ARBA00017562"/>
    </source>
</evidence>
<dbReference type="PROSITE" id="PS50968">
    <property type="entry name" value="BIOTINYL_LIPOYL"/>
    <property type="match status" value="1"/>
</dbReference>
<comment type="caution">
    <text evidence="12">The sequence shown here is derived from an EMBL/GenBank/DDBJ whole genome shotgun (WGS) entry which is preliminary data.</text>
</comment>
<evidence type="ECO:0000256" key="10">
    <source>
        <dbReference type="SAM" id="MobiDB-lite"/>
    </source>
</evidence>
<keyword evidence="4 9" id="KW-0444">Lipid biosynthesis</keyword>
<accession>A0A9D9HGT9</accession>
<evidence type="ECO:0000256" key="6">
    <source>
        <dbReference type="ARBA" id="ARBA00023098"/>
    </source>
</evidence>
<evidence type="ECO:0000313" key="12">
    <source>
        <dbReference type="EMBL" id="MBO8449793.1"/>
    </source>
</evidence>
<feature type="domain" description="Lipoyl-binding" evidence="11">
    <location>
        <begin position="91"/>
        <end position="167"/>
    </location>
</feature>
<feature type="region of interest" description="Disordered" evidence="10">
    <location>
        <begin position="37"/>
        <end position="90"/>
    </location>
</feature>
<feature type="compositionally biased region" description="Pro residues" evidence="10">
    <location>
        <begin position="42"/>
        <end position="52"/>
    </location>
</feature>
<dbReference type="PRINTS" id="PR01071">
    <property type="entry name" value="ACOABIOTINCC"/>
</dbReference>
<keyword evidence="6 9" id="KW-0443">Lipid metabolism</keyword>
<dbReference type="Gene3D" id="2.40.50.100">
    <property type="match status" value="1"/>
</dbReference>
<protein>
    <recommendedName>
        <fullName evidence="3 9">Biotin carboxyl carrier protein of acetyl-CoA carboxylase</fullName>
    </recommendedName>
</protein>
<dbReference type="InterPro" id="IPR001249">
    <property type="entry name" value="AcCoA_biotinCC"/>
</dbReference>
<evidence type="ECO:0000313" key="13">
    <source>
        <dbReference type="Proteomes" id="UP000823616"/>
    </source>
</evidence>
<gene>
    <name evidence="12" type="primary">accB</name>
    <name evidence="12" type="ORF">IAA96_01655</name>
</gene>
<evidence type="ECO:0000256" key="9">
    <source>
        <dbReference type="RuleBase" id="RU364072"/>
    </source>
</evidence>
<evidence type="ECO:0000256" key="5">
    <source>
        <dbReference type="ARBA" id="ARBA00022832"/>
    </source>
</evidence>
<dbReference type="GO" id="GO:0006633">
    <property type="term" value="P:fatty acid biosynthetic process"/>
    <property type="evidence" value="ECO:0007669"/>
    <property type="project" value="UniProtKB-KW"/>
</dbReference>
<dbReference type="FunFam" id="2.40.50.100:FF:000003">
    <property type="entry name" value="Acetyl-CoA carboxylase biotin carboxyl carrier protein"/>
    <property type="match status" value="1"/>
</dbReference>
<dbReference type="SUPFAM" id="SSF51230">
    <property type="entry name" value="Single hybrid motif"/>
    <property type="match status" value="1"/>
</dbReference>
<dbReference type="InterPro" id="IPR001882">
    <property type="entry name" value="Biotin_BS"/>
</dbReference>
<dbReference type="InterPro" id="IPR000089">
    <property type="entry name" value="Biotin_lipoyl"/>
</dbReference>
<dbReference type="EMBL" id="JADIMS010000029">
    <property type="protein sequence ID" value="MBO8449793.1"/>
    <property type="molecule type" value="Genomic_DNA"/>
</dbReference>
<dbReference type="Pfam" id="PF00364">
    <property type="entry name" value="Biotin_lipoyl"/>
    <property type="match status" value="1"/>
</dbReference>
<dbReference type="GO" id="GO:0003989">
    <property type="term" value="F:acetyl-CoA carboxylase activity"/>
    <property type="evidence" value="ECO:0007669"/>
    <property type="project" value="InterPro"/>
</dbReference>
<dbReference type="AlphaFoldDB" id="A0A9D9HGT9"/>
<evidence type="ECO:0000256" key="8">
    <source>
        <dbReference type="ARBA" id="ARBA00023267"/>
    </source>
</evidence>
<evidence type="ECO:0000256" key="1">
    <source>
        <dbReference type="ARBA" id="ARBA00003761"/>
    </source>
</evidence>
<dbReference type="PANTHER" id="PTHR45266:SF3">
    <property type="entry name" value="OXALOACETATE DECARBOXYLASE ALPHA CHAIN"/>
    <property type="match status" value="1"/>
</dbReference>
<evidence type="ECO:0000256" key="4">
    <source>
        <dbReference type="ARBA" id="ARBA00022516"/>
    </source>
</evidence>
<dbReference type="Proteomes" id="UP000823616">
    <property type="component" value="Unassembled WGS sequence"/>
</dbReference>
<comment type="pathway">
    <text evidence="2 9">Lipid metabolism; fatty acid biosynthesis.</text>
</comment>
<dbReference type="PROSITE" id="PS00188">
    <property type="entry name" value="BIOTIN"/>
    <property type="match status" value="1"/>
</dbReference>
<evidence type="ECO:0000256" key="7">
    <source>
        <dbReference type="ARBA" id="ARBA00023160"/>
    </source>
</evidence>
<keyword evidence="8 9" id="KW-0092">Biotin</keyword>
<reference evidence="12" key="2">
    <citation type="journal article" date="2021" name="PeerJ">
        <title>Extensive microbial diversity within the chicken gut microbiome revealed by metagenomics and culture.</title>
        <authorList>
            <person name="Gilroy R."/>
            <person name="Ravi A."/>
            <person name="Getino M."/>
            <person name="Pursley I."/>
            <person name="Horton D.L."/>
            <person name="Alikhan N.F."/>
            <person name="Baker D."/>
            <person name="Gharbi K."/>
            <person name="Hall N."/>
            <person name="Watson M."/>
            <person name="Adriaenssens E.M."/>
            <person name="Foster-Nyarko E."/>
            <person name="Jarju S."/>
            <person name="Secka A."/>
            <person name="Antonio M."/>
            <person name="Oren A."/>
            <person name="Chaudhuri R.R."/>
            <person name="La Ragione R."/>
            <person name="Hildebrand F."/>
            <person name="Pallen M.J."/>
        </authorList>
    </citation>
    <scope>NUCLEOTIDE SEQUENCE</scope>
    <source>
        <strain evidence="12">B3-4054</strain>
    </source>
</reference>
<keyword evidence="5 9" id="KW-0276">Fatty acid metabolism</keyword>
<dbReference type="CDD" id="cd06850">
    <property type="entry name" value="biotinyl_domain"/>
    <property type="match status" value="1"/>
</dbReference>
<dbReference type="GO" id="GO:0009317">
    <property type="term" value="C:acetyl-CoA carboxylase complex"/>
    <property type="evidence" value="ECO:0007669"/>
    <property type="project" value="InterPro"/>
</dbReference>
<dbReference type="InterPro" id="IPR050709">
    <property type="entry name" value="Biotin_Carboxyl_Carrier/Decarb"/>
</dbReference>
<reference evidence="12" key="1">
    <citation type="submission" date="2020-10" db="EMBL/GenBank/DDBJ databases">
        <authorList>
            <person name="Gilroy R."/>
        </authorList>
    </citation>
    <scope>NUCLEOTIDE SEQUENCE</scope>
    <source>
        <strain evidence="12">B3-4054</strain>
    </source>
</reference>
<dbReference type="PANTHER" id="PTHR45266">
    <property type="entry name" value="OXALOACETATE DECARBOXYLASE ALPHA CHAIN"/>
    <property type="match status" value="1"/>
</dbReference>